<dbReference type="OrthoDB" id="7006393at2"/>
<feature type="signal peptide" evidence="1">
    <location>
        <begin position="1"/>
        <end position="24"/>
    </location>
</feature>
<sequence length="737" mass="76692">MNKWTRTIITPIGLFVATVGPAQAELSVVAPGPHTAISGGFPLWYQDENEVQLELCTSKAVSGGTASAYMCTLNPEPGVFDDADPLVFPGNWPGELFWFLAETSIPEGAVPGYELEVYVAALEAAFAAETPKAGDQVGFARIRIRASVPVAGTYTVTHPYGVETFVVDAADVGRRAINMTRDIGIGTPGDFTGALGGDIGPFLQSLSGTYTETNPETGVTETFIGNPNLTEEVTGSPFDTNFVRIDGPPGIIQNNDFTLSGKVRDSVPSLPLEIERASYQRTQTQTQIEVFASSSEDADVCYRETLALVGGTSPCQTALIPDNNGRFFVQQPPSAELPSLIVVTASSPNGTPSSLSSELIDIVKINSATYSWDDNTLRIEATSSDETQVPDLVATGFGRLSKSSNLQTLTIPDLSQPPASIRVQSAAGGSDIEMVTVTGDAPDTPDNQLPLAQADSGTTTVGVPLTLQLLANDSDPDGDTPLSIVQLTQPAVGQGSVALNGSTSVVYTPPTTTNNAPLVATFTYRAQDSRGGLSEPATVTVTVGANQAPIAVNDDAATLGIPLTISVLANDSDPEGNTPLTVVNLTQPTTGQGTVSTDGTTVSYTPPTSVTSAFTASFTYQAQDSLGAQSAPATVTVSVSPPPNTAETLTVTDAEARGRRNRLTWSIQGQTSLATGNTITVEVSSIDGPVILGTTTPTPTGNWRLAARTDDLVLTANPTATIRSAFGTVTTVPVNVQ</sequence>
<dbReference type="RefSeq" id="WP_087037334.1">
    <property type="nucleotide sequence ID" value="NZ_CP021377.1"/>
</dbReference>
<name>A0A1Y0D7F0_9GAMM</name>
<gene>
    <name evidence="2" type="ORF">CBP31_11295</name>
</gene>
<dbReference type="EMBL" id="CP021377">
    <property type="protein sequence ID" value="ART83127.1"/>
    <property type="molecule type" value="Genomic_DNA"/>
</dbReference>
<evidence type="ECO:0000256" key="1">
    <source>
        <dbReference type="SAM" id="SignalP"/>
    </source>
</evidence>
<dbReference type="KEGG" id="opf:CBP31_11295"/>
<accession>A0A1Y0D7F0</accession>
<evidence type="ECO:0000313" key="3">
    <source>
        <dbReference type="Proteomes" id="UP000243937"/>
    </source>
</evidence>
<reference evidence="2 3" key="1">
    <citation type="journal article" date="2014" name="Int. J. Syst. Evol. Microbiol.">
        <title>Oceanisphaera profunda sp. nov., a marine bacterium isolated from deep-sea sediment, and emended description of the genus Oceanisphaera.</title>
        <authorList>
            <person name="Xu Z."/>
            <person name="Zhang X.Y."/>
            <person name="Su H.N."/>
            <person name="Yu Z.C."/>
            <person name="Liu C."/>
            <person name="Li H."/>
            <person name="Chen X.L."/>
            <person name="Song X.Y."/>
            <person name="Xie B.B."/>
            <person name="Qin Q.L."/>
            <person name="Zhou B.C."/>
            <person name="Shi M."/>
            <person name="Huang Y."/>
            <person name="Zhang Y.Z."/>
        </authorList>
    </citation>
    <scope>NUCLEOTIDE SEQUENCE [LARGE SCALE GENOMIC DNA]</scope>
    <source>
        <strain evidence="2 3">SM1222</strain>
    </source>
</reference>
<protein>
    <recommendedName>
        <fullName evidence="4">RapA2 cadherin-like domain-containing protein</fullName>
    </recommendedName>
</protein>
<dbReference type="AlphaFoldDB" id="A0A1Y0D7F0"/>
<dbReference type="Proteomes" id="UP000243937">
    <property type="component" value="Chromosome"/>
</dbReference>
<evidence type="ECO:0008006" key="4">
    <source>
        <dbReference type="Google" id="ProtNLM"/>
    </source>
</evidence>
<evidence type="ECO:0000313" key="2">
    <source>
        <dbReference type="EMBL" id="ART83127.1"/>
    </source>
</evidence>
<keyword evidence="1" id="KW-0732">Signal</keyword>
<dbReference type="Pfam" id="PF17963">
    <property type="entry name" value="Big_9"/>
    <property type="match status" value="2"/>
</dbReference>
<keyword evidence="3" id="KW-1185">Reference proteome</keyword>
<feature type="chain" id="PRO_5012168846" description="RapA2 cadherin-like domain-containing protein" evidence="1">
    <location>
        <begin position="25"/>
        <end position="737"/>
    </location>
</feature>
<organism evidence="2 3">
    <name type="scientific">Oceanisphaera profunda</name>
    <dbReference type="NCBI Taxonomy" id="1416627"/>
    <lineage>
        <taxon>Bacteria</taxon>
        <taxon>Pseudomonadati</taxon>
        <taxon>Pseudomonadota</taxon>
        <taxon>Gammaproteobacteria</taxon>
        <taxon>Aeromonadales</taxon>
        <taxon>Aeromonadaceae</taxon>
        <taxon>Oceanisphaera</taxon>
    </lineage>
</organism>
<proteinExistence type="predicted"/>